<dbReference type="SMART" id="SM00973">
    <property type="entry name" value="Sec63"/>
    <property type="match status" value="1"/>
</dbReference>
<dbReference type="PANTHER" id="PTHR47835:SF3">
    <property type="entry name" value="HELICASE FOR MEIOSIS 1"/>
    <property type="match status" value="1"/>
</dbReference>
<reference evidence="2" key="1">
    <citation type="submission" date="2019-05" db="EMBL/GenBank/DDBJ databases">
        <authorList>
            <person name="Piombo E."/>
        </authorList>
    </citation>
    <scope>NUCLEOTIDE SEQUENCE</scope>
    <source>
        <strain evidence="2">C2S</strain>
    </source>
</reference>
<protein>
    <recommendedName>
        <fullName evidence="1">SEC63 domain-containing protein</fullName>
    </recommendedName>
</protein>
<accession>A0A0I9XQZ1</accession>
<name>A0A0I9XQZ1_FUSFU</name>
<proteinExistence type="predicted"/>
<feature type="domain" description="SEC63" evidence="1">
    <location>
        <begin position="16"/>
        <end position="354"/>
    </location>
</feature>
<dbReference type="InterPro" id="IPR004179">
    <property type="entry name" value="Sec63-dom"/>
</dbReference>
<dbReference type="EMBL" id="CABFJX010000001">
    <property type="protein sequence ID" value="VTT55637.1"/>
    <property type="molecule type" value="Genomic_DNA"/>
</dbReference>
<dbReference type="GO" id="GO:0043138">
    <property type="term" value="F:3'-5' DNA helicase activity"/>
    <property type="evidence" value="ECO:0007669"/>
    <property type="project" value="UniProtKB-EC"/>
</dbReference>
<dbReference type="InterPro" id="IPR052247">
    <property type="entry name" value="Meiotic_Crossover_Helicase"/>
</dbReference>
<dbReference type="GO" id="GO:0051321">
    <property type="term" value="P:meiotic cell cycle"/>
    <property type="evidence" value="ECO:0007669"/>
    <property type="project" value="UniProtKB-KW"/>
</dbReference>
<dbReference type="Gene3D" id="1.10.3380.10">
    <property type="entry name" value="Sec63 N-terminal domain-like domain"/>
    <property type="match status" value="1"/>
</dbReference>
<dbReference type="GO" id="GO:0016787">
    <property type="term" value="F:hydrolase activity"/>
    <property type="evidence" value="ECO:0007669"/>
    <property type="project" value="UniProtKB-KW"/>
</dbReference>
<evidence type="ECO:0000259" key="1">
    <source>
        <dbReference type="SMART" id="SM00973"/>
    </source>
</evidence>
<dbReference type="AlphaFoldDB" id="A0A0I9XQZ1"/>
<dbReference type="PANTHER" id="PTHR47835">
    <property type="entry name" value="HFM1, ATP DEPENDENT DNA HELICASE HOMOLOG"/>
    <property type="match status" value="1"/>
</dbReference>
<organism evidence="2 3">
    <name type="scientific">Fusarium fujikuroi</name>
    <name type="common">Bakanae and foot rot disease fungus</name>
    <name type="synonym">Gibberella fujikuroi</name>
    <dbReference type="NCBI Taxonomy" id="5127"/>
    <lineage>
        <taxon>Eukaryota</taxon>
        <taxon>Fungi</taxon>
        <taxon>Dikarya</taxon>
        <taxon>Ascomycota</taxon>
        <taxon>Pezizomycotina</taxon>
        <taxon>Sordariomycetes</taxon>
        <taxon>Hypocreomycetidae</taxon>
        <taxon>Hypocreales</taxon>
        <taxon>Nectriaceae</taxon>
        <taxon>Fusarium</taxon>
        <taxon>Fusarium fujikuroi species complex</taxon>
    </lineage>
</organism>
<dbReference type="SUPFAM" id="SSF158702">
    <property type="entry name" value="Sec63 N-terminal domain-like"/>
    <property type="match status" value="1"/>
</dbReference>
<evidence type="ECO:0000313" key="2">
    <source>
        <dbReference type="EMBL" id="VTT55637.1"/>
    </source>
</evidence>
<sequence length="356" mass="40199">MAEAQKAASSPQTLASENSHEIQLRYEISASTFKILRQIKSKPDARDILRNACSATEFKSFPMKKEETAFFRAINDNTGIPYQVKEFISQPWHKVYLLVQIDLLKTGWPNKLSGPSRKDLTKELARMYKLLDHVLRCLVDILGERGDGKGVYIALEVLRCVKAGVWEGSDSQLLQIEGIGQAKKAKLVKANIKNIKQLSTVEFYNIERILSRNPPFGQTILHKVAGFPRLTLDFEIIGPYIPDATANSKSIVPHEDNRPVTDTTKPSQPLWIARAVLGFDNEKLPHWRGRTPWLTLLVQGDDGRLVWFWRGSAKKVVDKKEIIIGLGAKRDEKLQVSFACEEIVGTLIKKDIRVSV</sequence>
<dbReference type="Pfam" id="PF02889">
    <property type="entry name" value="Sec63"/>
    <property type="match status" value="1"/>
</dbReference>
<gene>
    <name evidence="2" type="ORF">C2S_378</name>
</gene>
<dbReference type="Proteomes" id="UP000760494">
    <property type="component" value="Unassembled WGS sequence"/>
</dbReference>
<evidence type="ECO:0000313" key="3">
    <source>
        <dbReference type="Proteomes" id="UP000760494"/>
    </source>
</evidence>
<comment type="caution">
    <text evidence="2">The sequence shown here is derived from an EMBL/GenBank/DDBJ whole genome shotgun (WGS) entry which is preliminary data.</text>
</comment>
<dbReference type="eggNOG" id="KOG0952">
    <property type="taxonomic scope" value="Eukaryota"/>
</dbReference>